<dbReference type="GO" id="GO:0005737">
    <property type="term" value="C:cytoplasm"/>
    <property type="evidence" value="ECO:0007669"/>
    <property type="project" value="TreeGrafter"/>
</dbReference>
<dbReference type="Gene3D" id="3.30.2280.10">
    <property type="entry name" value="Hypothetical protein (hspc210)"/>
    <property type="match status" value="1"/>
</dbReference>
<organism evidence="4 5">
    <name type="scientific">Mesorhabditis spiculigera</name>
    <dbReference type="NCBI Taxonomy" id="96644"/>
    <lineage>
        <taxon>Eukaryota</taxon>
        <taxon>Metazoa</taxon>
        <taxon>Ecdysozoa</taxon>
        <taxon>Nematoda</taxon>
        <taxon>Chromadorea</taxon>
        <taxon>Rhabditida</taxon>
        <taxon>Rhabditina</taxon>
        <taxon>Rhabditomorpha</taxon>
        <taxon>Rhabditoidea</taxon>
        <taxon>Rhabditidae</taxon>
        <taxon>Mesorhabditinae</taxon>
        <taxon>Mesorhabditis</taxon>
    </lineage>
</organism>
<sequence length="247" mass="26617">MATTCPPPPLKMTPKKRGEKKEVLSPCSQPPSFNPGLTHEIPPIPCVRCCVGSSVSPGSLGLSLNKVGSLNRSLAGTGPHSRGETSLELEAIAAVHELSFAVQSISVSEILPRTPDLIFVNMTTLEGQPYCLELTLKGWRITSQRSDCMTGDFTRLDLFTKYYESLYALMDDISPGYRVRFGEKLAMKLKMLQSGGEMDCMAPCGSYASPPLSLSSGPESLHGSTDSLPVVTPVSSPTREFEKALFA</sequence>
<dbReference type="GO" id="GO:0019207">
    <property type="term" value="F:kinase regulator activity"/>
    <property type="evidence" value="ECO:0007669"/>
    <property type="project" value="TreeGrafter"/>
</dbReference>
<reference evidence="4" key="1">
    <citation type="submission" date="2023-06" db="EMBL/GenBank/DDBJ databases">
        <authorList>
            <person name="Delattre M."/>
        </authorList>
    </citation>
    <scope>NUCLEOTIDE SEQUENCE</scope>
    <source>
        <strain evidence="4">AF72</strain>
    </source>
</reference>
<dbReference type="PANTHER" id="PTHR12490:SF5">
    <property type="entry name" value="GSKIP DOMAIN-CONTAINING PROTEIN"/>
    <property type="match status" value="1"/>
</dbReference>
<evidence type="ECO:0000256" key="1">
    <source>
        <dbReference type="ARBA" id="ARBA00009571"/>
    </source>
</evidence>
<dbReference type="Pfam" id="PF05303">
    <property type="entry name" value="GSKIP_dom"/>
    <property type="match status" value="1"/>
</dbReference>
<feature type="compositionally biased region" description="Pro residues" evidence="2">
    <location>
        <begin position="1"/>
        <end position="11"/>
    </location>
</feature>
<dbReference type="PANTHER" id="PTHR12490">
    <property type="entry name" value="GSK3B-INTERACTING PROTEIN"/>
    <property type="match status" value="1"/>
</dbReference>
<feature type="domain" description="GSKIP" evidence="3">
    <location>
        <begin position="88"/>
        <end position="191"/>
    </location>
</feature>
<dbReference type="InterPro" id="IPR007967">
    <property type="entry name" value="GSKIP_dom"/>
</dbReference>
<gene>
    <name evidence="4" type="ORF">MSPICULIGERA_LOCUS22521</name>
</gene>
<dbReference type="Proteomes" id="UP001177023">
    <property type="component" value="Unassembled WGS sequence"/>
</dbReference>
<feature type="non-terminal residue" evidence="4">
    <location>
        <position position="247"/>
    </location>
</feature>
<evidence type="ECO:0000256" key="2">
    <source>
        <dbReference type="SAM" id="MobiDB-lite"/>
    </source>
</evidence>
<dbReference type="SUPFAM" id="SSF103107">
    <property type="entry name" value="Hypothetical protein c14orf129, hspc210"/>
    <property type="match status" value="1"/>
</dbReference>
<dbReference type="GO" id="GO:0051018">
    <property type="term" value="F:protein kinase A binding"/>
    <property type="evidence" value="ECO:0007669"/>
    <property type="project" value="TreeGrafter"/>
</dbReference>
<comment type="caution">
    <text evidence="4">The sequence shown here is derived from an EMBL/GenBank/DDBJ whole genome shotgun (WGS) entry which is preliminary data.</text>
</comment>
<accession>A0AA36DB19</accession>
<feature type="compositionally biased region" description="Low complexity" evidence="2">
    <location>
        <begin position="215"/>
        <end position="224"/>
    </location>
</feature>
<dbReference type="FunFam" id="3.30.2280.10:FF:000004">
    <property type="entry name" value="Protein CBG05668"/>
    <property type="match status" value="1"/>
</dbReference>
<feature type="region of interest" description="Disordered" evidence="2">
    <location>
        <begin position="1"/>
        <end position="24"/>
    </location>
</feature>
<feature type="region of interest" description="Disordered" evidence="2">
    <location>
        <begin position="215"/>
        <end position="234"/>
    </location>
</feature>
<name>A0AA36DB19_9BILA</name>
<dbReference type="EMBL" id="CATQJA010002696">
    <property type="protein sequence ID" value="CAJ0584468.1"/>
    <property type="molecule type" value="Genomic_DNA"/>
</dbReference>
<protein>
    <recommendedName>
        <fullName evidence="3">GSKIP domain-containing protein</fullName>
    </recommendedName>
</protein>
<keyword evidence="5" id="KW-1185">Reference proteome</keyword>
<evidence type="ECO:0000259" key="3">
    <source>
        <dbReference type="Pfam" id="PF05303"/>
    </source>
</evidence>
<evidence type="ECO:0000313" key="5">
    <source>
        <dbReference type="Proteomes" id="UP001177023"/>
    </source>
</evidence>
<evidence type="ECO:0000313" key="4">
    <source>
        <dbReference type="EMBL" id="CAJ0584468.1"/>
    </source>
</evidence>
<dbReference type="InterPro" id="IPR023231">
    <property type="entry name" value="GSKIP_dom_sf"/>
</dbReference>
<dbReference type="AlphaFoldDB" id="A0AA36DB19"/>
<comment type="similarity">
    <text evidence="1">Belongs to the GSKIP family.</text>
</comment>
<dbReference type="GO" id="GO:0060828">
    <property type="term" value="P:regulation of canonical Wnt signaling pathway"/>
    <property type="evidence" value="ECO:0007669"/>
    <property type="project" value="InterPro"/>
</dbReference>
<dbReference type="InterPro" id="IPR037395">
    <property type="entry name" value="GSKIP"/>
</dbReference>
<proteinExistence type="inferred from homology"/>